<dbReference type="PANTHER" id="PTHR48086">
    <property type="entry name" value="SODIUM/PROLINE SYMPORTER-RELATED"/>
    <property type="match status" value="1"/>
</dbReference>
<keyword evidence="9" id="KW-1185">Reference proteome</keyword>
<dbReference type="Proteomes" id="UP000216020">
    <property type="component" value="Unassembled WGS sequence"/>
</dbReference>
<feature type="transmembrane region" description="Helical" evidence="7">
    <location>
        <begin position="184"/>
        <end position="203"/>
    </location>
</feature>
<dbReference type="CDD" id="cd10322">
    <property type="entry name" value="SLC5sbd"/>
    <property type="match status" value="1"/>
</dbReference>
<feature type="transmembrane region" description="Helical" evidence="7">
    <location>
        <begin position="456"/>
        <end position="477"/>
    </location>
</feature>
<evidence type="ECO:0000256" key="2">
    <source>
        <dbReference type="ARBA" id="ARBA00006434"/>
    </source>
</evidence>
<dbReference type="EMBL" id="NEVM01000005">
    <property type="protein sequence ID" value="OZI31091.1"/>
    <property type="molecule type" value="Genomic_DNA"/>
</dbReference>
<keyword evidence="6 7" id="KW-0472">Membrane</keyword>
<dbReference type="PROSITE" id="PS50283">
    <property type="entry name" value="NA_SOLUT_SYMP_3"/>
    <property type="match status" value="1"/>
</dbReference>
<sequence>MNAALPVIAAFLVLAVILAILARRGRKMSLEQWALGGRGLGTIMVFLLMAGEAFSTFTFLGASGWAYSKGAPTFYILAYGCVGFVIAFWMLPAVWRYASAHKLVSFSDFYAHKYQSRALSVVVSVVALAGMVALLTIQLRGLGIIVSEASYGGIAPSVSIWIGVAVMVGYLLFSGIHGSANIAVVKDILVLGLAVFLGFYLPWHYYGGIAPMFQAIHAQYPDYFSFPKEGLNLTWYNSTILLTALGYYLYPFNLTSVFTAKSAQAVRRNTILMPLYTIVIALLFLAGFVAILKVPGLKGADVDLALFHLVKITFDPWFVGVIGGAGVLTALVPGSMILLTASTIIGRNVYKEGFAPQATDRQVAGAARIALPLFALVAVYFVLRGGSTIVSVAIFASSLLTQLLPSLLFSLRPNPFGSKQAAIAGIVVGGLIVGLNTLGGVSLAQLFPHASIMVKSINVGLVALAANAVVFTLVALAGPRSWTRSERVPAAA</sequence>
<feature type="transmembrane region" description="Helical" evidence="7">
    <location>
        <begin position="389"/>
        <end position="409"/>
    </location>
</feature>
<keyword evidence="3" id="KW-0813">Transport</keyword>
<proteinExistence type="inferred from homology"/>
<comment type="subcellular location">
    <subcellularLocation>
        <location evidence="1">Membrane</location>
        <topology evidence="1">Multi-pass membrane protein</topology>
    </subcellularLocation>
</comment>
<dbReference type="InterPro" id="IPR050277">
    <property type="entry name" value="Sodium:Solute_Symporter"/>
</dbReference>
<dbReference type="InterPro" id="IPR038377">
    <property type="entry name" value="Na/Glc_symporter_sf"/>
</dbReference>
<evidence type="ECO:0000256" key="4">
    <source>
        <dbReference type="ARBA" id="ARBA00022692"/>
    </source>
</evidence>
<feature type="transmembrane region" description="Helical" evidence="7">
    <location>
        <begin position="43"/>
        <end position="67"/>
    </location>
</feature>
<organism evidence="8 9">
    <name type="scientific">Bordetella genomosp. 10</name>
    <dbReference type="NCBI Taxonomy" id="1416804"/>
    <lineage>
        <taxon>Bacteria</taxon>
        <taxon>Pseudomonadati</taxon>
        <taxon>Pseudomonadota</taxon>
        <taxon>Betaproteobacteria</taxon>
        <taxon>Burkholderiales</taxon>
        <taxon>Alcaligenaceae</taxon>
        <taxon>Bordetella</taxon>
    </lineage>
</organism>
<feature type="transmembrane region" description="Helical" evidence="7">
    <location>
        <begin position="118"/>
        <end position="139"/>
    </location>
</feature>
<comment type="similarity">
    <text evidence="2">Belongs to the sodium:solute symporter (SSF) (TC 2.A.21) family.</text>
</comment>
<evidence type="ECO:0000256" key="1">
    <source>
        <dbReference type="ARBA" id="ARBA00004141"/>
    </source>
</evidence>
<dbReference type="OrthoDB" id="9810181at2"/>
<dbReference type="AlphaFoldDB" id="A0A261S1S2"/>
<dbReference type="PANTHER" id="PTHR48086:SF8">
    <property type="entry name" value="MONOCARBOXYLIC ACID PERMEASE"/>
    <property type="match status" value="1"/>
</dbReference>
<feature type="transmembrane region" description="Helical" evidence="7">
    <location>
        <begin position="6"/>
        <end position="22"/>
    </location>
</feature>
<keyword evidence="4 7" id="KW-0812">Transmembrane</keyword>
<feature type="transmembrane region" description="Helical" evidence="7">
    <location>
        <begin position="151"/>
        <end position="172"/>
    </location>
</feature>
<comment type="caution">
    <text evidence="8">The sequence shown here is derived from an EMBL/GenBank/DDBJ whole genome shotgun (WGS) entry which is preliminary data.</text>
</comment>
<name>A0A261S1S2_9BORD</name>
<feature type="transmembrane region" description="Helical" evidence="7">
    <location>
        <begin position="421"/>
        <end position="444"/>
    </location>
</feature>
<evidence type="ECO:0000313" key="9">
    <source>
        <dbReference type="Proteomes" id="UP000216020"/>
    </source>
</evidence>
<dbReference type="RefSeq" id="WP_094855506.1">
    <property type="nucleotide sequence ID" value="NZ_NEVM01000005.1"/>
</dbReference>
<evidence type="ECO:0000256" key="3">
    <source>
        <dbReference type="ARBA" id="ARBA00022448"/>
    </source>
</evidence>
<accession>A0A261S1S2</accession>
<keyword evidence="5 7" id="KW-1133">Transmembrane helix</keyword>
<evidence type="ECO:0000313" key="8">
    <source>
        <dbReference type="EMBL" id="OZI31091.1"/>
    </source>
</evidence>
<evidence type="ECO:0000256" key="7">
    <source>
        <dbReference type="SAM" id="Phobius"/>
    </source>
</evidence>
<dbReference type="Gene3D" id="1.20.1730.10">
    <property type="entry name" value="Sodium/glucose cotransporter"/>
    <property type="match status" value="1"/>
</dbReference>
<feature type="transmembrane region" description="Helical" evidence="7">
    <location>
        <begin position="366"/>
        <end position="383"/>
    </location>
</feature>
<evidence type="ECO:0000256" key="5">
    <source>
        <dbReference type="ARBA" id="ARBA00022989"/>
    </source>
</evidence>
<dbReference type="InterPro" id="IPR001734">
    <property type="entry name" value="Na/solute_symporter"/>
</dbReference>
<gene>
    <name evidence="8" type="ORF">CAL29_24460</name>
</gene>
<feature type="transmembrane region" description="Helical" evidence="7">
    <location>
        <begin position="233"/>
        <end position="250"/>
    </location>
</feature>
<feature type="transmembrane region" description="Helical" evidence="7">
    <location>
        <begin position="73"/>
        <end position="97"/>
    </location>
</feature>
<dbReference type="GO" id="GO:0022857">
    <property type="term" value="F:transmembrane transporter activity"/>
    <property type="evidence" value="ECO:0007669"/>
    <property type="project" value="InterPro"/>
</dbReference>
<evidence type="ECO:0000256" key="6">
    <source>
        <dbReference type="ARBA" id="ARBA00023136"/>
    </source>
</evidence>
<feature type="transmembrane region" description="Helical" evidence="7">
    <location>
        <begin position="271"/>
        <end position="292"/>
    </location>
</feature>
<feature type="transmembrane region" description="Helical" evidence="7">
    <location>
        <begin position="317"/>
        <end position="345"/>
    </location>
</feature>
<protein>
    <submittedName>
        <fullName evidence="8">Sodium:solute symporter</fullName>
    </submittedName>
</protein>
<dbReference type="GO" id="GO:0005886">
    <property type="term" value="C:plasma membrane"/>
    <property type="evidence" value="ECO:0007669"/>
    <property type="project" value="TreeGrafter"/>
</dbReference>
<reference evidence="9" key="1">
    <citation type="submission" date="2017-05" db="EMBL/GenBank/DDBJ databases">
        <title>Complete and WGS of Bordetella genogroups.</title>
        <authorList>
            <person name="Spilker T."/>
            <person name="Lipuma J."/>
        </authorList>
    </citation>
    <scope>NUCLEOTIDE SEQUENCE [LARGE SCALE GENOMIC DNA]</scope>
    <source>
        <strain evidence="9">AU16122</strain>
    </source>
</reference>